<organism evidence="2 3">
    <name type="scientific">Helianthus annuus</name>
    <name type="common">Common sunflower</name>
    <dbReference type="NCBI Taxonomy" id="4232"/>
    <lineage>
        <taxon>Eukaryota</taxon>
        <taxon>Viridiplantae</taxon>
        <taxon>Streptophyta</taxon>
        <taxon>Embryophyta</taxon>
        <taxon>Tracheophyta</taxon>
        <taxon>Spermatophyta</taxon>
        <taxon>Magnoliopsida</taxon>
        <taxon>eudicotyledons</taxon>
        <taxon>Gunneridae</taxon>
        <taxon>Pentapetalae</taxon>
        <taxon>asterids</taxon>
        <taxon>campanulids</taxon>
        <taxon>Asterales</taxon>
        <taxon>Asteraceae</taxon>
        <taxon>Asteroideae</taxon>
        <taxon>Heliantheae alliance</taxon>
        <taxon>Heliantheae</taxon>
        <taxon>Helianthus</taxon>
    </lineage>
</organism>
<dbReference type="Proteomes" id="UP000215914">
    <property type="component" value="Unassembled WGS sequence"/>
</dbReference>
<feature type="chain" id="PRO_5039922071" evidence="1">
    <location>
        <begin position="34"/>
        <end position="88"/>
    </location>
</feature>
<comment type="caution">
    <text evidence="2">The sequence shown here is derived from an EMBL/GenBank/DDBJ whole genome shotgun (WGS) entry which is preliminary data.</text>
</comment>
<name>A0A9K3INT6_HELAN</name>
<evidence type="ECO:0000313" key="3">
    <source>
        <dbReference type="Proteomes" id="UP000215914"/>
    </source>
</evidence>
<sequence>MTQTSSSLNQRTMKLLFAVFVFCNLLMIMDTVAYEETMPVDMCTFLKWSGPCLKSKCSDACIRSGYVDGVCQNDATENADACYCFKHC</sequence>
<keyword evidence="3" id="KW-1185">Reference proteome</keyword>
<evidence type="ECO:0000313" key="2">
    <source>
        <dbReference type="EMBL" id="KAF5799906.1"/>
    </source>
</evidence>
<feature type="signal peptide" evidence="1">
    <location>
        <begin position="1"/>
        <end position="33"/>
    </location>
</feature>
<reference evidence="2" key="2">
    <citation type="submission" date="2020-06" db="EMBL/GenBank/DDBJ databases">
        <title>Helianthus annuus Genome sequencing and assembly Release 2.</title>
        <authorList>
            <person name="Gouzy J."/>
            <person name="Langlade N."/>
            <person name="Munos S."/>
        </authorList>
    </citation>
    <scope>NUCLEOTIDE SEQUENCE</scope>
    <source>
        <tissue evidence="2">Leaves</tissue>
    </source>
</reference>
<dbReference type="Gramene" id="mRNA:HanXRQr2_Chr07g0309881">
    <property type="protein sequence ID" value="mRNA:HanXRQr2_Chr07g0309881"/>
    <property type="gene ID" value="HanXRQr2_Chr07g0309881"/>
</dbReference>
<proteinExistence type="predicted"/>
<keyword evidence="1" id="KW-0732">Signal</keyword>
<accession>A0A9K3INT6</accession>
<gene>
    <name evidence="2" type="ORF">HanXRQr2_Chr07g0309881</name>
</gene>
<dbReference type="InterPro" id="IPR036574">
    <property type="entry name" value="Scorpion_toxin-like_sf"/>
</dbReference>
<dbReference type="AlphaFoldDB" id="A0A9K3INT6"/>
<protein>
    <submittedName>
        <fullName evidence="2">Knottin, scorpion toxin-like superfamily</fullName>
    </submittedName>
</protein>
<reference evidence="2" key="1">
    <citation type="journal article" date="2017" name="Nature">
        <title>The sunflower genome provides insights into oil metabolism, flowering and Asterid evolution.</title>
        <authorList>
            <person name="Badouin H."/>
            <person name="Gouzy J."/>
            <person name="Grassa C.J."/>
            <person name="Murat F."/>
            <person name="Staton S.E."/>
            <person name="Cottret L."/>
            <person name="Lelandais-Briere C."/>
            <person name="Owens G.L."/>
            <person name="Carrere S."/>
            <person name="Mayjonade B."/>
            <person name="Legrand L."/>
            <person name="Gill N."/>
            <person name="Kane N.C."/>
            <person name="Bowers J.E."/>
            <person name="Hubner S."/>
            <person name="Bellec A."/>
            <person name="Berard A."/>
            <person name="Berges H."/>
            <person name="Blanchet N."/>
            <person name="Boniface M.C."/>
            <person name="Brunel D."/>
            <person name="Catrice O."/>
            <person name="Chaidir N."/>
            <person name="Claudel C."/>
            <person name="Donnadieu C."/>
            <person name="Faraut T."/>
            <person name="Fievet G."/>
            <person name="Helmstetter N."/>
            <person name="King M."/>
            <person name="Knapp S.J."/>
            <person name="Lai Z."/>
            <person name="Le Paslier M.C."/>
            <person name="Lippi Y."/>
            <person name="Lorenzon L."/>
            <person name="Mandel J.R."/>
            <person name="Marage G."/>
            <person name="Marchand G."/>
            <person name="Marquand E."/>
            <person name="Bret-Mestries E."/>
            <person name="Morien E."/>
            <person name="Nambeesan S."/>
            <person name="Nguyen T."/>
            <person name="Pegot-Espagnet P."/>
            <person name="Pouilly N."/>
            <person name="Raftis F."/>
            <person name="Sallet E."/>
            <person name="Schiex T."/>
            <person name="Thomas J."/>
            <person name="Vandecasteele C."/>
            <person name="Vares D."/>
            <person name="Vear F."/>
            <person name="Vautrin S."/>
            <person name="Crespi M."/>
            <person name="Mangin B."/>
            <person name="Burke J.M."/>
            <person name="Salse J."/>
            <person name="Munos S."/>
            <person name="Vincourt P."/>
            <person name="Rieseberg L.H."/>
            <person name="Langlade N.B."/>
        </authorList>
    </citation>
    <scope>NUCLEOTIDE SEQUENCE</scope>
    <source>
        <tissue evidence="2">Leaves</tissue>
    </source>
</reference>
<evidence type="ECO:0000256" key="1">
    <source>
        <dbReference type="SAM" id="SignalP"/>
    </source>
</evidence>
<dbReference type="EMBL" id="MNCJ02000322">
    <property type="protein sequence ID" value="KAF5799906.1"/>
    <property type="molecule type" value="Genomic_DNA"/>
</dbReference>
<dbReference type="Gene3D" id="3.30.30.10">
    <property type="entry name" value="Knottin, scorpion toxin-like"/>
    <property type="match status" value="1"/>
</dbReference>